<dbReference type="InterPro" id="IPR013520">
    <property type="entry name" value="Ribonucl_H"/>
</dbReference>
<feature type="transmembrane region" description="Helical" evidence="1">
    <location>
        <begin position="12"/>
        <end position="32"/>
    </location>
</feature>
<dbReference type="InterPro" id="IPR036397">
    <property type="entry name" value="RNaseH_sf"/>
</dbReference>
<accession>A0A238XM77</accession>
<dbReference type="GO" id="GO:0006259">
    <property type="term" value="P:DNA metabolic process"/>
    <property type="evidence" value="ECO:0007669"/>
    <property type="project" value="UniProtKB-ARBA"/>
</dbReference>
<sequence length="434" mass="46980">MIERNGFRFRVFRVFAVLALTLVGGLQAALWIGSRRTLDIGSEAGFALVGVAGTGLILVLCVAAWLYFDERIAKPLERRAFAPVTTDVRPTLSQEDIALQDARRMARAMALLESDKAQLIRLISEIPGAILVINTADQIVLYDSQAADLLARLGVPRLNAPLGDYLEATGLSAARSKMQRTGLEVRFTASAIHSPDSLSVRLRPLDNGNALVIFQETEASGGATLPGPLVYDFALMAPRNGQDIDSMSLNALTYLVLSTETTGLLPHRDNIVKIGAVRMVGSRILRRETLELRIDPASKNAGETSEDGRMGILEASAELHKFAHDAVIVAHNAPLRMAFLRHHAGVTWDHPQIDLVLLSALLFGDGADHSLRSLASRTGVGPSHALSRGGLAQAILAAEVLQRLMPMLAARELDSLRELMDALDQHADSLEKLH</sequence>
<keyword evidence="1" id="KW-0812">Transmembrane</keyword>
<keyword evidence="1" id="KW-0472">Membrane</keyword>
<feature type="transmembrane region" description="Helical" evidence="1">
    <location>
        <begin position="44"/>
        <end position="68"/>
    </location>
</feature>
<dbReference type="Proteomes" id="UP000198417">
    <property type="component" value="Unassembled WGS sequence"/>
</dbReference>
<dbReference type="RefSeq" id="WP_089271303.1">
    <property type="nucleotide sequence ID" value="NZ_FZNN01000012.1"/>
</dbReference>
<dbReference type="GO" id="GO:0004527">
    <property type="term" value="F:exonuclease activity"/>
    <property type="evidence" value="ECO:0007669"/>
    <property type="project" value="UniProtKB-ARBA"/>
</dbReference>
<proteinExistence type="predicted"/>
<dbReference type="EMBL" id="FZNN01000012">
    <property type="protein sequence ID" value="SNR60027.1"/>
    <property type="molecule type" value="Genomic_DNA"/>
</dbReference>
<dbReference type="OrthoDB" id="9804290at2"/>
<organism evidence="3 4">
    <name type="scientific">Puniceibacterium sediminis</name>
    <dbReference type="NCBI Taxonomy" id="1608407"/>
    <lineage>
        <taxon>Bacteria</taxon>
        <taxon>Pseudomonadati</taxon>
        <taxon>Pseudomonadota</taxon>
        <taxon>Alphaproteobacteria</taxon>
        <taxon>Rhodobacterales</taxon>
        <taxon>Paracoccaceae</taxon>
        <taxon>Puniceibacterium</taxon>
    </lineage>
</organism>
<reference evidence="3 4" key="1">
    <citation type="submission" date="2017-06" db="EMBL/GenBank/DDBJ databases">
        <authorList>
            <person name="Kim H.J."/>
            <person name="Triplett B.A."/>
        </authorList>
    </citation>
    <scope>NUCLEOTIDE SEQUENCE [LARGE SCALE GENOMIC DNA]</scope>
    <source>
        <strain evidence="3 4">DSM 29052</strain>
    </source>
</reference>
<keyword evidence="4" id="KW-1185">Reference proteome</keyword>
<evidence type="ECO:0000313" key="3">
    <source>
        <dbReference type="EMBL" id="SNR60027.1"/>
    </source>
</evidence>
<name>A0A238XM77_9RHOB</name>
<keyword evidence="1" id="KW-1133">Transmembrane helix</keyword>
<dbReference type="Gene3D" id="3.30.420.10">
    <property type="entry name" value="Ribonuclease H-like superfamily/Ribonuclease H"/>
    <property type="match status" value="1"/>
</dbReference>
<gene>
    <name evidence="3" type="ORF">SAMN06265370_11236</name>
</gene>
<dbReference type="AlphaFoldDB" id="A0A238XM77"/>
<evidence type="ECO:0000256" key="1">
    <source>
        <dbReference type="SAM" id="Phobius"/>
    </source>
</evidence>
<dbReference type="InterPro" id="IPR012337">
    <property type="entry name" value="RNaseH-like_sf"/>
</dbReference>
<protein>
    <submittedName>
        <fullName evidence="3">DNA polymerase-3 subunit epsilon</fullName>
    </submittedName>
</protein>
<evidence type="ECO:0000259" key="2">
    <source>
        <dbReference type="SMART" id="SM00479"/>
    </source>
</evidence>
<dbReference type="GO" id="GO:0003676">
    <property type="term" value="F:nucleic acid binding"/>
    <property type="evidence" value="ECO:0007669"/>
    <property type="project" value="InterPro"/>
</dbReference>
<dbReference type="SUPFAM" id="SSF53098">
    <property type="entry name" value="Ribonuclease H-like"/>
    <property type="match status" value="1"/>
</dbReference>
<evidence type="ECO:0000313" key="4">
    <source>
        <dbReference type="Proteomes" id="UP000198417"/>
    </source>
</evidence>
<dbReference type="CDD" id="cd06127">
    <property type="entry name" value="DEDDh"/>
    <property type="match status" value="1"/>
</dbReference>
<dbReference type="SMART" id="SM00479">
    <property type="entry name" value="EXOIII"/>
    <property type="match status" value="1"/>
</dbReference>
<feature type="domain" description="Exonuclease" evidence="2">
    <location>
        <begin position="253"/>
        <end position="410"/>
    </location>
</feature>